<protein>
    <submittedName>
        <fullName evidence="5">Uncharacterized protein</fullName>
    </submittedName>
</protein>
<evidence type="ECO:0000256" key="2">
    <source>
        <dbReference type="SAM" id="MobiDB-lite"/>
    </source>
</evidence>
<organism evidence="5 7">
    <name type="scientific">Moraxella equi</name>
    <dbReference type="NCBI Taxonomy" id="60442"/>
    <lineage>
        <taxon>Bacteria</taxon>
        <taxon>Pseudomonadati</taxon>
        <taxon>Pseudomonadota</taxon>
        <taxon>Gammaproteobacteria</taxon>
        <taxon>Moraxellales</taxon>
        <taxon>Moraxellaceae</taxon>
        <taxon>Moraxella</taxon>
    </lineage>
</organism>
<dbReference type="RefSeq" id="WP_079326307.1">
    <property type="nucleotide sequence ID" value="NZ_MXAP01000109.1"/>
</dbReference>
<keyword evidence="6" id="KW-1185">Reference proteome</keyword>
<evidence type="ECO:0000313" key="5">
    <source>
        <dbReference type="EMBL" id="STZ04437.1"/>
    </source>
</evidence>
<dbReference type="Proteomes" id="UP000254618">
    <property type="component" value="Unassembled WGS sequence"/>
</dbReference>
<name>A0A378QU78_9GAMM</name>
<accession>A0A378QU78</accession>
<feature type="compositionally biased region" description="Low complexity" evidence="2">
    <location>
        <begin position="237"/>
        <end position="255"/>
    </location>
</feature>
<dbReference type="EMBL" id="UGQF01000001">
    <property type="protein sequence ID" value="STZ04437.1"/>
    <property type="molecule type" value="Genomic_DNA"/>
</dbReference>
<feature type="region of interest" description="Disordered" evidence="2">
    <location>
        <begin position="221"/>
        <end position="298"/>
    </location>
</feature>
<gene>
    <name evidence="4" type="ORF">B5J93_10385</name>
    <name evidence="5" type="ORF">NCTC11012_02717</name>
</gene>
<evidence type="ECO:0000256" key="1">
    <source>
        <dbReference type="SAM" id="Coils"/>
    </source>
</evidence>
<evidence type="ECO:0000313" key="4">
    <source>
        <dbReference type="EMBL" id="OPH35676.1"/>
    </source>
</evidence>
<reference evidence="4 6" key="1">
    <citation type="submission" date="2017-03" db="EMBL/GenBank/DDBJ databases">
        <title>Draft genome sequence of Moraxella equi CCUG 4950T type strain.</title>
        <authorList>
            <person name="Salva-Serra F."/>
            <person name="Engstrom-Jakobsson H."/>
            <person name="Thorell K."/>
            <person name="Jaen-Luchoro D."/>
            <person name="Gonzales-Siles L."/>
            <person name="Karlsson R."/>
            <person name="Yazdan S."/>
            <person name="Boulund F."/>
            <person name="Johnning A."/>
            <person name="Engstrand L."/>
            <person name="Kristiansson E."/>
            <person name="Moore E."/>
        </authorList>
    </citation>
    <scope>NUCLEOTIDE SEQUENCE [LARGE SCALE GENOMIC DNA]</scope>
    <source>
        <strain evidence="4 6">CCUG 4950</strain>
    </source>
</reference>
<keyword evidence="3" id="KW-0472">Membrane</keyword>
<dbReference type="AlphaFoldDB" id="A0A378QU78"/>
<reference evidence="5 7" key="2">
    <citation type="submission" date="2018-06" db="EMBL/GenBank/DDBJ databases">
        <authorList>
            <consortium name="Pathogen Informatics"/>
            <person name="Doyle S."/>
        </authorList>
    </citation>
    <scope>NUCLEOTIDE SEQUENCE [LARGE SCALE GENOMIC DNA]</scope>
    <source>
        <strain evidence="5 7">NCTC11012</strain>
    </source>
</reference>
<evidence type="ECO:0000313" key="7">
    <source>
        <dbReference type="Proteomes" id="UP000254618"/>
    </source>
</evidence>
<keyword evidence="3" id="KW-1133">Transmembrane helix</keyword>
<proteinExistence type="predicted"/>
<keyword evidence="1" id="KW-0175">Coiled coil</keyword>
<keyword evidence="3" id="KW-0812">Transmembrane</keyword>
<dbReference type="Proteomes" id="UP000190777">
    <property type="component" value="Unassembled WGS sequence"/>
</dbReference>
<evidence type="ECO:0000256" key="3">
    <source>
        <dbReference type="SAM" id="Phobius"/>
    </source>
</evidence>
<dbReference type="EMBL" id="MXAP01000109">
    <property type="protein sequence ID" value="OPH35676.1"/>
    <property type="molecule type" value="Genomic_DNA"/>
</dbReference>
<feature type="compositionally biased region" description="Basic and acidic residues" evidence="2">
    <location>
        <begin position="144"/>
        <end position="158"/>
    </location>
</feature>
<evidence type="ECO:0000313" key="6">
    <source>
        <dbReference type="Proteomes" id="UP000190777"/>
    </source>
</evidence>
<feature type="region of interest" description="Disordered" evidence="2">
    <location>
        <begin position="144"/>
        <end position="188"/>
    </location>
</feature>
<feature type="transmembrane region" description="Helical" evidence="3">
    <location>
        <begin position="198"/>
        <end position="217"/>
    </location>
</feature>
<sequence>MSEKKDPNEINFDDEFLDIDFGNADLNASTDTTADVDLSAEFDELFDQNTANTASSDIDLTINEPVDIALSDVTVTDNATGIDLTHATNNTAQDDFFNQLDDLNQASAPTDVANGNVDTALLGAGAVAGASVASGLGQGEVAKDKPAKKGLFGKKDGSPKTPKMTKPKASKTPKPAKNSGDKSDLTGLLSDPKKLNKLILGGVIALALIGVALYMAMSGDEGSTPDVAPAPTPVSAPAPAEETAPPTTDSTETPTLQNEGDVASDTATTSVAGDSVLPEIKPVVNPDEILNAEIPSDPTLIKEEIDRLADKDAQIAEQEKLIQDQLTLMEDLTTAKAEQIALLEAQIAELENQKNSTETTAPASGQ</sequence>
<feature type="coiled-coil region" evidence="1">
    <location>
        <begin position="301"/>
        <end position="360"/>
    </location>
</feature>